<dbReference type="GO" id="GO:0006412">
    <property type="term" value="P:translation"/>
    <property type="evidence" value="ECO:0007669"/>
    <property type="project" value="UniProtKB-UniRule"/>
</dbReference>
<dbReference type="SMART" id="SM01390">
    <property type="entry name" value="Ribosomal_S4"/>
    <property type="match status" value="1"/>
</dbReference>
<dbReference type="SMART" id="SM00363">
    <property type="entry name" value="S4"/>
    <property type="match status" value="1"/>
</dbReference>
<keyword evidence="3 7" id="KW-0694">RNA-binding</keyword>
<dbReference type="PANTHER" id="PTHR11831:SF4">
    <property type="entry name" value="SMALL RIBOSOMAL SUBUNIT PROTEIN US4M"/>
    <property type="match status" value="1"/>
</dbReference>
<comment type="function">
    <text evidence="7">With S5 and S12 plays an important role in translational accuracy.</text>
</comment>
<dbReference type="FunFam" id="3.10.290.10:FF:000001">
    <property type="entry name" value="30S ribosomal protein S4"/>
    <property type="match status" value="1"/>
</dbReference>
<gene>
    <name evidence="7 11" type="primary">rpsD</name>
    <name evidence="11" type="ORF">I41_54360</name>
</gene>
<dbReference type="PROSITE" id="PS50889">
    <property type="entry name" value="S4"/>
    <property type="match status" value="1"/>
</dbReference>
<dbReference type="EMBL" id="CP036339">
    <property type="protein sequence ID" value="QDT76191.1"/>
    <property type="molecule type" value="Genomic_DNA"/>
</dbReference>
<comment type="function">
    <text evidence="7">One of the primary rRNA binding proteins, it binds directly to 16S rRNA where it nucleates assembly of the body of the 30S subunit.</text>
</comment>
<dbReference type="Gene3D" id="3.10.290.10">
    <property type="entry name" value="RNA-binding S4 domain"/>
    <property type="match status" value="1"/>
</dbReference>
<dbReference type="KEGG" id="llh:I41_54360"/>
<evidence type="ECO:0000259" key="10">
    <source>
        <dbReference type="SMART" id="SM01390"/>
    </source>
</evidence>
<accession>A0A517U6D0</accession>
<comment type="subunit">
    <text evidence="7">Part of the 30S ribosomal subunit. Contacts protein S5. The interaction surface between S4 and S5 is involved in control of translational fidelity.</text>
</comment>
<dbReference type="SUPFAM" id="SSF55174">
    <property type="entry name" value="Alpha-L RNA-binding motif"/>
    <property type="match status" value="1"/>
</dbReference>
<dbReference type="GO" id="GO:0015935">
    <property type="term" value="C:small ribosomal subunit"/>
    <property type="evidence" value="ECO:0007669"/>
    <property type="project" value="InterPro"/>
</dbReference>
<dbReference type="AlphaFoldDB" id="A0A517U6D0"/>
<dbReference type="NCBIfam" id="NF003717">
    <property type="entry name" value="PRK05327.1"/>
    <property type="match status" value="1"/>
</dbReference>
<evidence type="ECO:0000256" key="7">
    <source>
        <dbReference type="HAMAP-Rule" id="MF_01306"/>
    </source>
</evidence>
<dbReference type="PANTHER" id="PTHR11831">
    <property type="entry name" value="30S 40S RIBOSOMAL PROTEIN"/>
    <property type="match status" value="1"/>
</dbReference>
<dbReference type="Gene3D" id="1.10.1050.10">
    <property type="entry name" value="Ribosomal Protein S4 Delta 41, Chain A, domain 1"/>
    <property type="match status" value="1"/>
</dbReference>
<evidence type="ECO:0000313" key="12">
    <source>
        <dbReference type="Proteomes" id="UP000317909"/>
    </source>
</evidence>
<protein>
    <recommendedName>
        <fullName evidence="6 7">Small ribosomal subunit protein uS4</fullName>
    </recommendedName>
</protein>
<dbReference type="Proteomes" id="UP000317909">
    <property type="component" value="Chromosome"/>
</dbReference>
<proteinExistence type="inferred from homology"/>
<dbReference type="InterPro" id="IPR036986">
    <property type="entry name" value="S4_RNA-bd_sf"/>
</dbReference>
<dbReference type="InterPro" id="IPR022801">
    <property type="entry name" value="Ribosomal_uS4"/>
</dbReference>
<evidence type="ECO:0000313" key="11">
    <source>
        <dbReference type="EMBL" id="QDT76191.1"/>
    </source>
</evidence>
<name>A0A517U6D0_9BACT</name>
<evidence type="ECO:0000256" key="5">
    <source>
        <dbReference type="ARBA" id="ARBA00023274"/>
    </source>
</evidence>
<dbReference type="InterPro" id="IPR018079">
    <property type="entry name" value="Ribosomal_uS4_CS"/>
</dbReference>
<feature type="domain" description="Small ribosomal subunit protein uS4 N-terminal" evidence="10">
    <location>
        <begin position="2"/>
        <end position="81"/>
    </location>
</feature>
<dbReference type="InterPro" id="IPR002942">
    <property type="entry name" value="S4_RNA-bd"/>
</dbReference>
<evidence type="ECO:0000256" key="4">
    <source>
        <dbReference type="ARBA" id="ARBA00022980"/>
    </source>
</evidence>
<evidence type="ECO:0000256" key="1">
    <source>
        <dbReference type="ARBA" id="ARBA00007465"/>
    </source>
</evidence>
<reference evidence="11 12" key="1">
    <citation type="submission" date="2019-02" db="EMBL/GenBank/DDBJ databases">
        <title>Deep-cultivation of Planctomycetes and their phenomic and genomic characterization uncovers novel biology.</title>
        <authorList>
            <person name="Wiegand S."/>
            <person name="Jogler M."/>
            <person name="Boedeker C."/>
            <person name="Pinto D."/>
            <person name="Vollmers J."/>
            <person name="Rivas-Marin E."/>
            <person name="Kohn T."/>
            <person name="Peeters S.H."/>
            <person name="Heuer A."/>
            <person name="Rast P."/>
            <person name="Oberbeckmann S."/>
            <person name="Bunk B."/>
            <person name="Jeske O."/>
            <person name="Meyerdierks A."/>
            <person name="Storesund J.E."/>
            <person name="Kallscheuer N."/>
            <person name="Luecker S."/>
            <person name="Lage O.M."/>
            <person name="Pohl T."/>
            <person name="Merkel B.J."/>
            <person name="Hornburger P."/>
            <person name="Mueller R.-W."/>
            <person name="Bruemmer F."/>
            <person name="Labrenz M."/>
            <person name="Spormann A.M."/>
            <person name="Op den Camp H."/>
            <person name="Overmann J."/>
            <person name="Amann R."/>
            <person name="Jetten M.S.M."/>
            <person name="Mascher T."/>
            <person name="Medema M.H."/>
            <person name="Devos D.P."/>
            <person name="Kaster A.-K."/>
            <person name="Ovreas L."/>
            <person name="Rohde M."/>
            <person name="Galperin M.Y."/>
            <person name="Jogler C."/>
        </authorList>
    </citation>
    <scope>NUCLEOTIDE SEQUENCE [LARGE SCALE GENOMIC DNA]</scope>
    <source>
        <strain evidence="11 12">I41</strain>
    </source>
</reference>
<dbReference type="HAMAP" id="MF_01306_B">
    <property type="entry name" value="Ribosomal_uS4_B"/>
    <property type="match status" value="1"/>
</dbReference>
<dbReference type="NCBIfam" id="TIGR01017">
    <property type="entry name" value="rpsD_bact"/>
    <property type="match status" value="1"/>
</dbReference>
<feature type="domain" description="RNA-binding S4" evidence="9">
    <location>
        <begin position="82"/>
        <end position="144"/>
    </location>
</feature>
<dbReference type="Pfam" id="PF00163">
    <property type="entry name" value="Ribosomal_S4"/>
    <property type="match status" value="1"/>
</dbReference>
<keyword evidence="2 7" id="KW-0699">rRNA-binding</keyword>
<dbReference type="InterPro" id="IPR001912">
    <property type="entry name" value="Ribosomal_uS4_N"/>
</dbReference>
<dbReference type="InterPro" id="IPR005709">
    <property type="entry name" value="Ribosomal_uS4_bac-type"/>
</dbReference>
<evidence type="ECO:0000256" key="3">
    <source>
        <dbReference type="ARBA" id="ARBA00022884"/>
    </source>
</evidence>
<dbReference type="Pfam" id="PF01479">
    <property type="entry name" value="S4"/>
    <property type="match status" value="1"/>
</dbReference>
<evidence type="ECO:0000259" key="9">
    <source>
        <dbReference type="SMART" id="SM00363"/>
    </source>
</evidence>
<comment type="similarity">
    <text evidence="1 7 8">Belongs to the universal ribosomal protein uS4 family.</text>
</comment>
<organism evidence="11 12">
    <name type="scientific">Lacipirellula limnantheis</name>
    <dbReference type="NCBI Taxonomy" id="2528024"/>
    <lineage>
        <taxon>Bacteria</taxon>
        <taxon>Pseudomonadati</taxon>
        <taxon>Planctomycetota</taxon>
        <taxon>Planctomycetia</taxon>
        <taxon>Pirellulales</taxon>
        <taxon>Lacipirellulaceae</taxon>
        <taxon>Lacipirellula</taxon>
    </lineage>
</organism>
<dbReference type="GO" id="GO:0042274">
    <property type="term" value="P:ribosomal small subunit biogenesis"/>
    <property type="evidence" value="ECO:0007669"/>
    <property type="project" value="TreeGrafter"/>
</dbReference>
<keyword evidence="5 7" id="KW-0687">Ribonucleoprotein</keyword>
<evidence type="ECO:0000256" key="6">
    <source>
        <dbReference type="ARBA" id="ARBA00035254"/>
    </source>
</evidence>
<evidence type="ECO:0000256" key="8">
    <source>
        <dbReference type="RuleBase" id="RU003699"/>
    </source>
</evidence>
<keyword evidence="4 7" id="KW-0689">Ribosomal protein</keyword>
<dbReference type="PROSITE" id="PS00632">
    <property type="entry name" value="RIBOSOMAL_S4"/>
    <property type="match status" value="1"/>
</dbReference>
<keyword evidence="12" id="KW-1185">Reference proteome</keyword>
<dbReference type="GO" id="GO:0003735">
    <property type="term" value="F:structural constituent of ribosome"/>
    <property type="evidence" value="ECO:0007669"/>
    <property type="project" value="InterPro"/>
</dbReference>
<evidence type="ECO:0000256" key="2">
    <source>
        <dbReference type="ARBA" id="ARBA00022730"/>
    </source>
</evidence>
<sequence>MKLFLKGTRCDTPKCGIERRDTPPGQQQGRRGKLTDYGVHLREKQKVKHYYGVLERQFRKYFQRAEATKGNTGDVLMTLLERRLDNVVHRLGFGLSRAAARQLVSHGHVTVNGRRCDVPSYLVNVGDVIRVKNRSKSLDLAKGHMAENGRQTPDFLSVTGSEIPEGIVGRLPAADDVSIPVQTQLIVELCSR</sequence>
<dbReference type="CDD" id="cd00165">
    <property type="entry name" value="S4"/>
    <property type="match status" value="1"/>
</dbReference>
<dbReference type="GO" id="GO:0019843">
    <property type="term" value="F:rRNA binding"/>
    <property type="evidence" value="ECO:0007669"/>
    <property type="project" value="UniProtKB-UniRule"/>
</dbReference>